<name>A0A2X2DFV1_PSELU</name>
<dbReference type="InterPro" id="IPR018060">
    <property type="entry name" value="HTH_AraC"/>
</dbReference>
<dbReference type="SMART" id="SM00342">
    <property type="entry name" value="HTH_ARAC"/>
    <property type="match status" value="1"/>
</dbReference>
<dbReference type="PROSITE" id="PS01124">
    <property type="entry name" value="HTH_ARAC_FAMILY_2"/>
    <property type="match status" value="1"/>
</dbReference>
<evidence type="ECO:0000256" key="4">
    <source>
        <dbReference type="ARBA" id="ARBA00023163"/>
    </source>
</evidence>
<dbReference type="InterPro" id="IPR003313">
    <property type="entry name" value="AraC-bd"/>
</dbReference>
<keyword evidence="2" id="KW-0238">DNA-binding</keyword>
<organism evidence="6 7">
    <name type="scientific">Pseudomonas luteola</name>
    <dbReference type="NCBI Taxonomy" id="47886"/>
    <lineage>
        <taxon>Bacteria</taxon>
        <taxon>Pseudomonadati</taxon>
        <taxon>Pseudomonadota</taxon>
        <taxon>Gammaproteobacteria</taxon>
        <taxon>Pseudomonadales</taxon>
        <taxon>Pseudomonadaceae</taxon>
        <taxon>Pseudomonas</taxon>
    </lineage>
</organism>
<dbReference type="PANTHER" id="PTHR43280">
    <property type="entry name" value="ARAC-FAMILY TRANSCRIPTIONAL REGULATOR"/>
    <property type="match status" value="1"/>
</dbReference>
<reference evidence="6 7" key="1">
    <citation type="submission" date="2018-06" db="EMBL/GenBank/DDBJ databases">
        <authorList>
            <consortium name="Pathogen Informatics"/>
            <person name="Doyle S."/>
        </authorList>
    </citation>
    <scope>NUCLEOTIDE SEQUENCE [LARGE SCALE GENOMIC DNA]</scope>
    <source>
        <strain evidence="6 7">NCTC11842</strain>
    </source>
</reference>
<feature type="domain" description="HTH araC/xylS-type" evidence="5">
    <location>
        <begin position="213"/>
        <end position="311"/>
    </location>
</feature>
<dbReference type="InterPro" id="IPR009057">
    <property type="entry name" value="Homeodomain-like_sf"/>
</dbReference>
<dbReference type="PANTHER" id="PTHR43280:SF19">
    <property type="entry name" value="4-HYDROXYPHENYLACETATE CATABOLISM PROTEIN"/>
    <property type="match status" value="1"/>
</dbReference>
<evidence type="ECO:0000313" key="7">
    <source>
        <dbReference type="Proteomes" id="UP000250443"/>
    </source>
</evidence>
<dbReference type="InterPro" id="IPR011051">
    <property type="entry name" value="RmlC_Cupin_sf"/>
</dbReference>
<dbReference type="InterPro" id="IPR020449">
    <property type="entry name" value="Tscrpt_reg_AraC-type_HTH"/>
</dbReference>
<evidence type="ECO:0000256" key="2">
    <source>
        <dbReference type="ARBA" id="ARBA00023125"/>
    </source>
</evidence>
<keyword evidence="4" id="KW-0804">Transcription</keyword>
<evidence type="ECO:0000256" key="1">
    <source>
        <dbReference type="ARBA" id="ARBA00023015"/>
    </source>
</evidence>
<dbReference type="AlphaFoldDB" id="A0A2X2DFV1"/>
<sequence>MLGSTTKRMMFMKSPASVSIQPIPNINIGQVYDQRYADAEVHYDALGRLAEFFGRNMRAHRHDRFFQVHYVKTGKVRVYLDDRQYQEQGPMFFITPPPVPHAFVTEEGSDGHVLTVRQQLVWSLLQEVPDLWTASGFLPICVGLASLEAEFREEAERLASLFELLRLEAGIPRPGQACGLIALTRLIFISMLRLSPKSIAAQPARQDDLQLFRRFNELIEAHYTEHWPLSRYADQLGLTESRLNDICRRTADIPSKRLVHDRLMQEAKRLLVFTGSSANEICFRLGFKDPAYFSRFFTRQAGITPSDYRISRRASTLATES</sequence>
<dbReference type="GO" id="GO:0043565">
    <property type="term" value="F:sequence-specific DNA binding"/>
    <property type="evidence" value="ECO:0007669"/>
    <property type="project" value="InterPro"/>
</dbReference>
<dbReference type="CDD" id="cd06999">
    <property type="entry name" value="cupin_HpaA-like_N"/>
    <property type="match status" value="1"/>
</dbReference>
<accession>A0A2X2DFV1</accession>
<dbReference type="SUPFAM" id="SSF46689">
    <property type="entry name" value="Homeodomain-like"/>
    <property type="match status" value="1"/>
</dbReference>
<dbReference type="Pfam" id="PF12833">
    <property type="entry name" value="HTH_18"/>
    <property type="match status" value="1"/>
</dbReference>
<keyword evidence="1" id="KW-0805">Transcription regulation</keyword>
<dbReference type="Gene3D" id="1.10.10.60">
    <property type="entry name" value="Homeodomain-like"/>
    <property type="match status" value="1"/>
</dbReference>
<dbReference type="NCBIfam" id="TIGR02297">
    <property type="entry name" value="HpaA"/>
    <property type="match status" value="1"/>
</dbReference>
<dbReference type="Gene3D" id="2.60.120.10">
    <property type="entry name" value="Jelly Rolls"/>
    <property type="match status" value="1"/>
</dbReference>
<protein>
    <submittedName>
        <fullName evidence="6">Putative AraC family transcriptional regulator</fullName>
    </submittedName>
</protein>
<gene>
    <name evidence="6" type="primary">btr_1</name>
    <name evidence="6" type="ORF">NCTC11842_05398</name>
</gene>
<keyword evidence="3" id="KW-0010">Activator</keyword>
<dbReference type="InterPro" id="IPR014710">
    <property type="entry name" value="RmlC-like_jellyroll"/>
</dbReference>
<dbReference type="SUPFAM" id="SSF51182">
    <property type="entry name" value="RmlC-like cupins"/>
    <property type="match status" value="1"/>
</dbReference>
<dbReference type="Pfam" id="PF02311">
    <property type="entry name" value="AraC_binding"/>
    <property type="match status" value="1"/>
</dbReference>
<dbReference type="PRINTS" id="PR00032">
    <property type="entry name" value="HTHARAC"/>
</dbReference>
<evidence type="ECO:0000256" key="3">
    <source>
        <dbReference type="ARBA" id="ARBA00023159"/>
    </source>
</evidence>
<dbReference type="Proteomes" id="UP000250443">
    <property type="component" value="Unassembled WGS sequence"/>
</dbReference>
<evidence type="ECO:0000259" key="5">
    <source>
        <dbReference type="PROSITE" id="PS01124"/>
    </source>
</evidence>
<dbReference type="InterPro" id="IPR011983">
    <property type="entry name" value="HpaA_TReg"/>
</dbReference>
<dbReference type="EMBL" id="UAUF01000015">
    <property type="protein sequence ID" value="SPZ16366.1"/>
    <property type="molecule type" value="Genomic_DNA"/>
</dbReference>
<evidence type="ECO:0000313" key="6">
    <source>
        <dbReference type="EMBL" id="SPZ16366.1"/>
    </source>
</evidence>
<proteinExistence type="predicted"/>
<dbReference type="GO" id="GO:0003700">
    <property type="term" value="F:DNA-binding transcription factor activity"/>
    <property type="evidence" value="ECO:0007669"/>
    <property type="project" value="InterPro"/>
</dbReference>
<dbReference type="InterPro" id="IPR047264">
    <property type="entry name" value="Cupin_HpaA-like_N"/>
</dbReference>